<dbReference type="InterPro" id="IPR052032">
    <property type="entry name" value="ATP-dep_AA_Ligase"/>
</dbReference>
<name>A0A432LG48_9BACI</name>
<dbReference type="InterPro" id="IPR011761">
    <property type="entry name" value="ATP-grasp"/>
</dbReference>
<keyword evidence="2 4" id="KW-0547">Nucleotide-binding</keyword>
<organism evidence="6 7">
    <name type="scientific">Lysinibacillus antri</name>
    <dbReference type="NCBI Taxonomy" id="2498145"/>
    <lineage>
        <taxon>Bacteria</taxon>
        <taxon>Bacillati</taxon>
        <taxon>Bacillota</taxon>
        <taxon>Bacilli</taxon>
        <taxon>Bacillales</taxon>
        <taxon>Bacillaceae</taxon>
        <taxon>Lysinibacillus</taxon>
    </lineage>
</organism>
<feature type="domain" description="ATP-grasp" evidence="5">
    <location>
        <begin position="108"/>
        <end position="303"/>
    </location>
</feature>
<accession>A0A432LG48</accession>
<evidence type="ECO:0000256" key="3">
    <source>
        <dbReference type="ARBA" id="ARBA00022840"/>
    </source>
</evidence>
<keyword evidence="3 4" id="KW-0067">ATP-binding</keyword>
<dbReference type="Proteomes" id="UP000287910">
    <property type="component" value="Unassembled WGS sequence"/>
</dbReference>
<dbReference type="InterPro" id="IPR013815">
    <property type="entry name" value="ATP_grasp_subdomain_1"/>
</dbReference>
<evidence type="ECO:0000256" key="4">
    <source>
        <dbReference type="PROSITE-ProRule" id="PRU00409"/>
    </source>
</evidence>
<dbReference type="AlphaFoldDB" id="A0A432LG48"/>
<evidence type="ECO:0000256" key="2">
    <source>
        <dbReference type="ARBA" id="ARBA00022741"/>
    </source>
</evidence>
<dbReference type="Pfam" id="PF13535">
    <property type="entry name" value="ATP-grasp_4"/>
    <property type="match status" value="1"/>
</dbReference>
<dbReference type="GO" id="GO:0016874">
    <property type="term" value="F:ligase activity"/>
    <property type="evidence" value="ECO:0007669"/>
    <property type="project" value="UniProtKB-KW"/>
</dbReference>
<reference evidence="6 7" key="1">
    <citation type="submission" date="2018-12" db="EMBL/GenBank/DDBJ databases">
        <title>Lysinibacillus antri sp. nov., isolated from a cave soil.</title>
        <authorList>
            <person name="Narsing Rao M.P."/>
            <person name="Zhang H."/>
            <person name="Dong Z.-Y."/>
            <person name="Niu X.-K."/>
            <person name="Zhang K."/>
            <person name="Fang B.-Z."/>
            <person name="Kang Y.-Q."/>
            <person name="Xiao M."/>
            <person name="Li W.-J."/>
        </authorList>
    </citation>
    <scope>NUCLEOTIDE SEQUENCE [LARGE SCALE GENOMIC DNA]</scope>
    <source>
        <strain evidence="6 7">SYSU K30002</strain>
    </source>
</reference>
<dbReference type="PANTHER" id="PTHR43585">
    <property type="entry name" value="FUMIPYRROLE BIOSYNTHESIS PROTEIN C"/>
    <property type="match status" value="1"/>
</dbReference>
<evidence type="ECO:0000313" key="7">
    <source>
        <dbReference type="Proteomes" id="UP000287910"/>
    </source>
</evidence>
<dbReference type="PANTHER" id="PTHR43585:SF2">
    <property type="entry name" value="ATP-GRASP ENZYME FSQD"/>
    <property type="match status" value="1"/>
</dbReference>
<protein>
    <submittedName>
        <fullName evidence="6">ATP-grasp domain-containing protein</fullName>
    </submittedName>
</protein>
<dbReference type="GO" id="GO:0046872">
    <property type="term" value="F:metal ion binding"/>
    <property type="evidence" value="ECO:0007669"/>
    <property type="project" value="InterPro"/>
</dbReference>
<proteinExistence type="predicted"/>
<dbReference type="PROSITE" id="PS50975">
    <property type="entry name" value="ATP_GRASP"/>
    <property type="match status" value="1"/>
</dbReference>
<dbReference type="EMBL" id="RYYR01000005">
    <property type="protein sequence ID" value="RUL55170.1"/>
    <property type="molecule type" value="Genomic_DNA"/>
</dbReference>
<dbReference type="GO" id="GO:0005524">
    <property type="term" value="F:ATP binding"/>
    <property type="evidence" value="ECO:0007669"/>
    <property type="project" value="UniProtKB-UniRule"/>
</dbReference>
<evidence type="ECO:0000256" key="1">
    <source>
        <dbReference type="ARBA" id="ARBA00022598"/>
    </source>
</evidence>
<keyword evidence="7" id="KW-1185">Reference proteome</keyword>
<dbReference type="Gene3D" id="3.30.1490.20">
    <property type="entry name" value="ATP-grasp fold, A domain"/>
    <property type="match status" value="1"/>
</dbReference>
<keyword evidence="1" id="KW-0436">Ligase</keyword>
<dbReference type="InterPro" id="IPR016185">
    <property type="entry name" value="PreATP-grasp_dom_sf"/>
</dbReference>
<sequence length="401" mass="45227">MMKKLLMLGGAPSQIPAIQTAKRLGYYVITCDYLESNPGHQFSDEYHNVSTVDKEAVLELARSLQINGIVCYAADSGAPTVAYVAEKLGLPSFPYSSVELLSNKDQFRAFLEENHFDVPKAKGYSTFDEAVIDFDTFIMPVMVKPVDSSGSRGVTKIFSINELQDAVTEALSFSRTKRFVIEEFIEKTGYQIGLDCFSVNGQLTFCGFGNNHFGSAVNPFLPIVDSCPTYFSTHIQNKVRNEIQRFIDLFNLRTGPTNFEIQIDRNERVFILDMGVRNCGDFTKLLKYATGVDLIEYTIKAAMGEDCKTLRDIEPKGFWAIYSIFNEENGILQNIQIDSIFKKENVFEYVESVSKFGLPIKANENLGNMVLTFSSMKEMLEKINNIKNLVKVVIKETSYFD</sequence>
<gene>
    <name evidence="6" type="ORF">EK386_05435</name>
</gene>
<dbReference type="SUPFAM" id="SSF52440">
    <property type="entry name" value="PreATP-grasp domain"/>
    <property type="match status" value="1"/>
</dbReference>
<evidence type="ECO:0000259" key="5">
    <source>
        <dbReference type="PROSITE" id="PS50975"/>
    </source>
</evidence>
<comment type="caution">
    <text evidence="6">The sequence shown here is derived from an EMBL/GenBank/DDBJ whole genome shotgun (WGS) entry which is preliminary data.</text>
</comment>
<evidence type="ECO:0000313" key="6">
    <source>
        <dbReference type="EMBL" id="RUL55170.1"/>
    </source>
</evidence>
<dbReference type="Gene3D" id="3.40.50.20">
    <property type="match status" value="1"/>
</dbReference>
<dbReference type="SUPFAM" id="SSF56059">
    <property type="entry name" value="Glutathione synthetase ATP-binding domain-like"/>
    <property type="match status" value="1"/>
</dbReference>
<dbReference type="Gene3D" id="3.30.470.20">
    <property type="entry name" value="ATP-grasp fold, B domain"/>
    <property type="match status" value="1"/>
</dbReference>